<comment type="caution">
    <text evidence="1">The sequence shown here is derived from an EMBL/GenBank/DDBJ whole genome shotgun (WGS) entry which is preliminary data.</text>
</comment>
<name>A0ABR3FSH0_9AGAR</name>
<evidence type="ECO:0000313" key="2">
    <source>
        <dbReference type="Proteomes" id="UP001465976"/>
    </source>
</evidence>
<evidence type="ECO:0000313" key="1">
    <source>
        <dbReference type="EMBL" id="KAL0578320.1"/>
    </source>
</evidence>
<sequence>MSDRQKQEVKFLAWYETEREPYHLTFLIEHYPRVSLNKILPLVNTLELKDSHYIELWDHDDGCWTNITLTSEFTVENTQPTLLRVGKSLHGIVSPLACLGLSDHLSVQSHYPHDLKCSGEALVPPSKPKVPCSVFSASATNEHGNQPLAVPSPVTTLPITSTPSSTHSPPSALPTYAETQQGFLAATASPAPPPRALNRLMAKLPSRPVPESFPKTFLVDLFGKGMRDNATEMRKNPQRTKKNTYELVFNWKYVKSTAIKYESLWNSALSVLQDEFIDLGDAGTWTDFIWQLNNSAKRTGGM</sequence>
<dbReference type="Proteomes" id="UP001465976">
    <property type="component" value="Unassembled WGS sequence"/>
</dbReference>
<keyword evidence="2" id="KW-1185">Reference proteome</keyword>
<organism evidence="1 2">
    <name type="scientific">Marasmius crinis-equi</name>
    <dbReference type="NCBI Taxonomy" id="585013"/>
    <lineage>
        <taxon>Eukaryota</taxon>
        <taxon>Fungi</taxon>
        <taxon>Dikarya</taxon>
        <taxon>Basidiomycota</taxon>
        <taxon>Agaricomycotina</taxon>
        <taxon>Agaricomycetes</taxon>
        <taxon>Agaricomycetidae</taxon>
        <taxon>Agaricales</taxon>
        <taxon>Marasmiineae</taxon>
        <taxon>Marasmiaceae</taxon>
        <taxon>Marasmius</taxon>
    </lineage>
</organism>
<proteinExistence type="predicted"/>
<protein>
    <recommendedName>
        <fullName evidence="3">Replication protein</fullName>
    </recommendedName>
</protein>
<dbReference type="EMBL" id="JBAHYK010000105">
    <property type="protein sequence ID" value="KAL0578320.1"/>
    <property type="molecule type" value="Genomic_DNA"/>
</dbReference>
<evidence type="ECO:0008006" key="3">
    <source>
        <dbReference type="Google" id="ProtNLM"/>
    </source>
</evidence>
<accession>A0ABR3FSH0</accession>
<gene>
    <name evidence="1" type="ORF">V5O48_003667</name>
</gene>
<reference evidence="1 2" key="1">
    <citation type="submission" date="2024-02" db="EMBL/GenBank/DDBJ databases">
        <title>A draft genome for the cacao thread blight pathogen Marasmius crinis-equi.</title>
        <authorList>
            <person name="Cohen S.P."/>
            <person name="Baruah I.K."/>
            <person name="Amoako-Attah I."/>
            <person name="Bukari Y."/>
            <person name="Meinhardt L.W."/>
            <person name="Bailey B.A."/>
        </authorList>
    </citation>
    <scope>NUCLEOTIDE SEQUENCE [LARGE SCALE GENOMIC DNA]</scope>
    <source>
        <strain evidence="1 2">GH-76</strain>
    </source>
</reference>